<dbReference type="CDD" id="cd18037">
    <property type="entry name" value="DEXSc_Pif1_like"/>
    <property type="match status" value="1"/>
</dbReference>
<dbReference type="GO" id="GO:0043139">
    <property type="term" value="F:5'-3' DNA helicase activity"/>
    <property type="evidence" value="ECO:0007669"/>
    <property type="project" value="UniProtKB-EC"/>
</dbReference>
<evidence type="ECO:0000256" key="1">
    <source>
        <dbReference type="RuleBase" id="RU363044"/>
    </source>
</evidence>
<gene>
    <name evidence="4" type="ORF">AB1Y20_020515</name>
</gene>
<keyword evidence="1" id="KW-0227">DNA damage</keyword>
<dbReference type="SUPFAM" id="SSF52540">
    <property type="entry name" value="P-loop containing nucleoside triphosphate hydrolases"/>
    <property type="match status" value="2"/>
</dbReference>
<dbReference type="GO" id="GO:0016787">
    <property type="term" value="F:hydrolase activity"/>
    <property type="evidence" value="ECO:0007669"/>
    <property type="project" value="UniProtKB-KW"/>
</dbReference>
<dbReference type="EC" id="5.6.2.3" evidence="1"/>
<keyword evidence="1" id="KW-0347">Helicase</keyword>
<keyword evidence="1" id="KW-0067">ATP-binding</keyword>
<keyword evidence="1" id="KW-0547">Nucleotide-binding</keyword>
<comment type="catalytic activity">
    <reaction evidence="1">
        <text>ATP + H2O = ADP + phosphate + H(+)</text>
        <dbReference type="Rhea" id="RHEA:13065"/>
        <dbReference type="ChEBI" id="CHEBI:15377"/>
        <dbReference type="ChEBI" id="CHEBI:15378"/>
        <dbReference type="ChEBI" id="CHEBI:30616"/>
        <dbReference type="ChEBI" id="CHEBI:43474"/>
        <dbReference type="ChEBI" id="CHEBI:456216"/>
        <dbReference type="EC" id="5.6.2.3"/>
    </reaction>
</comment>
<dbReference type="PANTHER" id="PTHR47642">
    <property type="entry name" value="ATP-DEPENDENT DNA HELICASE"/>
    <property type="match status" value="1"/>
</dbReference>
<evidence type="ECO:0000256" key="2">
    <source>
        <dbReference type="SAM" id="MobiDB-lite"/>
    </source>
</evidence>
<organism evidence="4 5">
    <name type="scientific">Prymnesium parvum</name>
    <name type="common">Toxic golden alga</name>
    <dbReference type="NCBI Taxonomy" id="97485"/>
    <lineage>
        <taxon>Eukaryota</taxon>
        <taxon>Haptista</taxon>
        <taxon>Haptophyta</taxon>
        <taxon>Prymnesiophyceae</taxon>
        <taxon>Prymnesiales</taxon>
        <taxon>Prymnesiaceae</taxon>
        <taxon>Prymnesium</taxon>
    </lineage>
</organism>
<proteinExistence type="inferred from homology"/>
<dbReference type="Proteomes" id="UP001515480">
    <property type="component" value="Unassembled WGS sequence"/>
</dbReference>
<evidence type="ECO:0000259" key="3">
    <source>
        <dbReference type="SMART" id="SM00382"/>
    </source>
</evidence>
<dbReference type="AlphaFoldDB" id="A0AB34JVH2"/>
<reference evidence="4 5" key="1">
    <citation type="journal article" date="2024" name="Science">
        <title>Giant polyketide synthase enzymes in the biosynthesis of giant marine polyether toxins.</title>
        <authorList>
            <person name="Fallon T.R."/>
            <person name="Shende V.V."/>
            <person name="Wierzbicki I.H."/>
            <person name="Pendleton A.L."/>
            <person name="Watervoot N.F."/>
            <person name="Auber R.P."/>
            <person name="Gonzalez D.J."/>
            <person name="Wisecaver J.H."/>
            <person name="Moore B.S."/>
        </authorList>
    </citation>
    <scope>NUCLEOTIDE SEQUENCE [LARGE SCALE GENOMIC DNA]</scope>
    <source>
        <strain evidence="4 5">12B1</strain>
    </source>
</reference>
<comment type="caution">
    <text evidence="4">The sequence shown here is derived from an EMBL/GenBank/DDBJ whole genome shotgun (WGS) entry which is preliminary data.</text>
</comment>
<dbReference type="Pfam" id="PF05970">
    <property type="entry name" value="PIF1"/>
    <property type="match status" value="1"/>
</dbReference>
<keyword evidence="5" id="KW-1185">Reference proteome</keyword>
<keyword evidence="1" id="KW-0234">DNA repair</keyword>
<comment type="similarity">
    <text evidence="1">Belongs to the helicase family.</text>
</comment>
<evidence type="ECO:0000313" key="5">
    <source>
        <dbReference type="Proteomes" id="UP001515480"/>
    </source>
</evidence>
<protein>
    <recommendedName>
        <fullName evidence="1">ATP-dependent DNA helicase</fullName>
        <ecNumber evidence="1">5.6.2.3</ecNumber>
    </recommendedName>
</protein>
<dbReference type="EMBL" id="JBGBPQ010000004">
    <property type="protein sequence ID" value="KAL1525665.1"/>
    <property type="molecule type" value="Genomic_DNA"/>
</dbReference>
<dbReference type="CDD" id="cd18809">
    <property type="entry name" value="SF1_C_RecD"/>
    <property type="match status" value="1"/>
</dbReference>
<feature type="domain" description="AAA+ ATPase" evidence="3">
    <location>
        <begin position="107"/>
        <end position="271"/>
    </location>
</feature>
<dbReference type="InterPro" id="IPR049163">
    <property type="entry name" value="Pif1-like_2B_dom"/>
</dbReference>
<accession>A0AB34JVH2</accession>
<evidence type="ECO:0000313" key="4">
    <source>
        <dbReference type="EMBL" id="KAL1525665.1"/>
    </source>
</evidence>
<dbReference type="GO" id="GO:0000723">
    <property type="term" value="P:telomere maintenance"/>
    <property type="evidence" value="ECO:0007669"/>
    <property type="project" value="InterPro"/>
</dbReference>
<feature type="region of interest" description="Disordered" evidence="2">
    <location>
        <begin position="62"/>
        <end position="81"/>
    </location>
</feature>
<dbReference type="InterPro" id="IPR027417">
    <property type="entry name" value="P-loop_NTPase"/>
</dbReference>
<dbReference type="GO" id="GO:0006310">
    <property type="term" value="P:DNA recombination"/>
    <property type="evidence" value="ECO:0007669"/>
    <property type="project" value="UniProtKB-KW"/>
</dbReference>
<name>A0AB34JVH2_PRYPA</name>
<dbReference type="GO" id="GO:0005524">
    <property type="term" value="F:ATP binding"/>
    <property type="evidence" value="ECO:0007669"/>
    <property type="project" value="UniProtKB-KW"/>
</dbReference>
<keyword evidence="1" id="KW-0233">DNA recombination</keyword>
<dbReference type="InterPro" id="IPR003593">
    <property type="entry name" value="AAA+_ATPase"/>
</dbReference>
<dbReference type="InterPro" id="IPR010285">
    <property type="entry name" value="DNA_helicase_pif1-like_DEAD"/>
</dbReference>
<dbReference type="Gene3D" id="3.40.50.300">
    <property type="entry name" value="P-loop containing nucleotide triphosphate hydrolases"/>
    <property type="match status" value="1"/>
</dbReference>
<dbReference type="Pfam" id="PF21530">
    <property type="entry name" value="Pif1_2B_dom"/>
    <property type="match status" value="1"/>
</dbReference>
<dbReference type="PANTHER" id="PTHR47642:SF7">
    <property type="entry name" value="ATP-DEPENDENT DNA HELICASE PIF1"/>
    <property type="match status" value="1"/>
</dbReference>
<sequence length="675" mass="72175">MNSQWINAFATPAPRKRSRSACCFAAVRNDVCRKCGLPAEAPGLGKRPANVNEQHRVNNYSAREEGASSVPRATRPANPHNVGEMARKSLYGGLNELQAQAMMKALDGKSFFLTGGAGTGKSFTLNRIVGALKAKFGDGGVFVTASTGIAACHVGGTTLHSFSGVGLANGTVDELVTRVKNNRNSLRRWNACRVLVIDEVSMLDGVFLDKLEALATRLLCGDTVDGTRAGRRGTSAATFGGIQLILCGDFFQLPPVGLSSSSKVCFLFQSKCWSRAVPETIMLREVFRQADTHFVALLNEMRRGRLSEFHVNLLRHMAAAPAPLRAANAADSGSGKADAAEATLLFPNNESADRENARKLAELPGEPYTYEARDWPPDGRGQKTMEGCIAPRMLKIKLGAQVMLLKNLDAANQLVNGSRGIVVSFDKVEDEEKPSIVSGPETSEGGMLLPRVSFFLPNGGRIERLLGAEEWSVESGGTKIASRTQVPLKLSYALSIHKSQGMTLPAVAIDLANCFEPGHAYVALSRAVSIQTTRLLSFNPHRVHAHPDVIRFYEAQHSPTETMTSLSVTNSGSLGDTLQGGLTEEQRAKINANRAAALARRNNGGTATSAAAALPSSAPSYALPSVAPWPRGSWQENASNVTEQVLFTNQPPLTAGTIPTSTSVMQRLRQAGALS</sequence>
<dbReference type="InterPro" id="IPR051055">
    <property type="entry name" value="PIF1_helicase"/>
</dbReference>
<dbReference type="SMART" id="SM00382">
    <property type="entry name" value="AAA"/>
    <property type="match status" value="1"/>
</dbReference>
<keyword evidence="1" id="KW-0378">Hydrolase</keyword>
<dbReference type="GO" id="GO:0006281">
    <property type="term" value="P:DNA repair"/>
    <property type="evidence" value="ECO:0007669"/>
    <property type="project" value="UniProtKB-KW"/>
</dbReference>
<comment type="cofactor">
    <cofactor evidence="1">
        <name>Mg(2+)</name>
        <dbReference type="ChEBI" id="CHEBI:18420"/>
    </cofactor>
</comment>